<dbReference type="KEGG" id="chq:AQ619_13065"/>
<keyword evidence="2" id="KW-0012">Acyltransferase</keyword>
<dbReference type="InterPro" id="IPR050832">
    <property type="entry name" value="Bact_Acetyltransf"/>
</dbReference>
<evidence type="ECO:0000256" key="1">
    <source>
        <dbReference type="ARBA" id="ARBA00022679"/>
    </source>
</evidence>
<dbReference type="Pfam" id="PF00583">
    <property type="entry name" value="Acetyltransf_1"/>
    <property type="match status" value="1"/>
</dbReference>
<protein>
    <recommendedName>
        <fullName evidence="3">N-acetyltransferase domain-containing protein</fullName>
    </recommendedName>
</protein>
<organism evidence="4 5">
    <name type="scientific">Caulobacter henricii</name>
    <dbReference type="NCBI Taxonomy" id="69395"/>
    <lineage>
        <taxon>Bacteria</taxon>
        <taxon>Pseudomonadati</taxon>
        <taxon>Pseudomonadota</taxon>
        <taxon>Alphaproteobacteria</taxon>
        <taxon>Caulobacterales</taxon>
        <taxon>Caulobacteraceae</taxon>
        <taxon>Caulobacter</taxon>
    </lineage>
</organism>
<evidence type="ECO:0000259" key="3">
    <source>
        <dbReference type="PROSITE" id="PS51186"/>
    </source>
</evidence>
<dbReference type="PANTHER" id="PTHR43877:SF1">
    <property type="entry name" value="ACETYLTRANSFERASE"/>
    <property type="match status" value="1"/>
</dbReference>
<dbReference type="CDD" id="cd04301">
    <property type="entry name" value="NAT_SF"/>
    <property type="match status" value="1"/>
</dbReference>
<dbReference type="Proteomes" id="UP000056905">
    <property type="component" value="Chromosome"/>
</dbReference>
<dbReference type="PANTHER" id="PTHR43877">
    <property type="entry name" value="AMINOALKYLPHOSPHONATE N-ACETYLTRANSFERASE-RELATED-RELATED"/>
    <property type="match status" value="1"/>
</dbReference>
<dbReference type="EMBL" id="CP013002">
    <property type="protein sequence ID" value="ALL14195.1"/>
    <property type="molecule type" value="Genomic_DNA"/>
</dbReference>
<dbReference type="InterPro" id="IPR000182">
    <property type="entry name" value="GNAT_dom"/>
</dbReference>
<keyword evidence="1" id="KW-0808">Transferase</keyword>
<dbReference type="InterPro" id="IPR016181">
    <property type="entry name" value="Acyl_CoA_acyltransferase"/>
</dbReference>
<dbReference type="PROSITE" id="PS51186">
    <property type="entry name" value="GNAT"/>
    <property type="match status" value="1"/>
</dbReference>
<sequence>MSSRYGLSIRAADTGDVDGLAELLKTAGLTLARDKLALRLKAVQAEPGVLLIADEWGPPSGVIAVHWHSVLTADLKVGWISMLLVDPDRRRNGVARLLLKAASQAARSAGCGELVLDSPVGPGDLRPFCLATGFVESGEVFTRALRKRN</sequence>
<dbReference type="Gene3D" id="3.40.630.30">
    <property type="match status" value="1"/>
</dbReference>
<gene>
    <name evidence="4" type="ORF">AQ619_13065</name>
</gene>
<dbReference type="GO" id="GO:0016747">
    <property type="term" value="F:acyltransferase activity, transferring groups other than amino-acyl groups"/>
    <property type="evidence" value="ECO:0007669"/>
    <property type="project" value="InterPro"/>
</dbReference>
<name>A0A0P0P213_9CAUL</name>
<evidence type="ECO:0000313" key="4">
    <source>
        <dbReference type="EMBL" id="ALL14195.1"/>
    </source>
</evidence>
<dbReference type="OrthoDB" id="7188775at2"/>
<proteinExistence type="predicted"/>
<evidence type="ECO:0000256" key="2">
    <source>
        <dbReference type="ARBA" id="ARBA00023315"/>
    </source>
</evidence>
<dbReference type="SUPFAM" id="SSF55729">
    <property type="entry name" value="Acyl-CoA N-acyltransferases (Nat)"/>
    <property type="match status" value="1"/>
</dbReference>
<dbReference type="AlphaFoldDB" id="A0A0P0P213"/>
<evidence type="ECO:0000313" key="5">
    <source>
        <dbReference type="Proteomes" id="UP000056905"/>
    </source>
</evidence>
<feature type="domain" description="N-acetyltransferase" evidence="3">
    <location>
        <begin position="7"/>
        <end position="149"/>
    </location>
</feature>
<dbReference type="STRING" id="69395.AQ619_13065"/>
<keyword evidence="5" id="KW-1185">Reference proteome</keyword>
<accession>A0A0P0P213</accession>
<reference evidence="4 5" key="1">
    <citation type="submission" date="2015-10" db="EMBL/GenBank/DDBJ databases">
        <title>Conservation of the essential genome among Caulobacter and Brevundimonas species.</title>
        <authorList>
            <person name="Scott D."/>
            <person name="Ely B."/>
        </authorList>
    </citation>
    <scope>NUCLEOTIDE SEQUENCE [LARGE SCALE GENOMIC DNA]</scope>
    <source>
        <strain evidence="4 5">CB4</strain>
    </source>
</reference>